<dbReference type="InterPro" id="IPR006860">
    <property type="entry name" value="FecR"/>
</dbReference>
<dbReference type="Pfam" id="PF16344">
    <property type="entry name" value="FecR_C"/>
    <property type="match status" value="1"/>
</dbReference>
<dbReference type="PANTHER" id="PTHR30273:SF2">
    <property type="entry name" value="PROTEIN FECR"/>
    <property type="match status" value="1"/>
</dbReference>
<accession>A0A327QYG0</accession>
<reference evidence="3 4" key="1">
    <citation type="submission" date="2018-06" db="EMBL/GenBank/DDBJ databases">
        <title>Genomic Encyclopedia of Archaeal and Bacterial Type Strains, Phase II (KMG-II): from individual species to whole genera.</title>
        <authorList>
            <person name="Goeker M."/>
        </authorList>
    </citation>
    <scope>NUCLEOTIDE SEQUENCE [LARGE SCALE GENOMIC DNA]</scope>
    <source>
        <strain evidence="3 4">DSM 23857</strain>
    </source>
</reference>
<name>A0A327QYG0_9BACT</name>
<feature type="domain" description="Protein FecR C-terminal" evidence="2">
    <location>
        <begin position="350"/>
        <end position="416"/>
    </location>
</feature>
<dbReference type="PANTHER" id="PTHR30273">
    <property type="entry name" value="PERIPLASMIC SIGNAL SENSOR AND SIGMA FACTOR ACTIVATOR FECR-RELATED"/>
    <property type="match status" value="1"/>
</dbReference>
<dbReference type="InterPro" id="IPR032508">
    <property type="entry name" value="FecR_C"/>
</dbReference>
<protein>
    <submittedName>
        <fullName evidence="3">FecR family protein</fullName>
    </submittedName>
</protein>
<evidence type="ECO:0000313" key="3">
    <source>
        <dbReference type="EMBL" id="RAJ08453.1"/>
    </source>
</evidence>
<dbReference type="Proteomes" id="UP000249547">
    <property type="component" value="Unassembled WGS sequence"/>
</dbReference>
<dbReference type="EMBL" id="QLLL01000002">
    <property type="protein sequence ID" value="RAJ08453.1"/>
    <property type="molecule type" value="Genomic_DNA"/>
</dbReference>
<dbReference type="Gene3D" id="2.60.120.1440">
    <property type="match status" value="1"/>
</dbReference>
<proteinExistence type="predicted"/>
<keyword evidence="4" id="KW-1185">Reference proteome</keyword>
<dbReference type="Gene3D" id="3.55.50.30">
    <property type="match status" value="1"/>
</dbReference>
<dbReference type="InterPro" id="IPR012373">
    <property type="entry name" value="Ferrdict_sens_TM"/>
</dbReference>
<dbReference type="RefSeq" id="WP_111596606.1">
    <property type="nucleotide sequence ID" value="NZ_QLLL01000002.1"/>
</dbReference>
<feature type="domain" description="FecR protein" evidence="1">
    <location>
        <begin position="200"/>
        <end position="299"/>
    </location>
</feature>
<evidence type="ECO:0000259" key="1">
    <source>
        <dbReference type="Pfam" id="PF04773"/>
    </source>
</evidence>
<sequence length="418" mass="46590">MMHEADKLGNNLLDILSAAKLTAFEKLDKLSEEEKQALENWLSQNKEHAGWKSSLDNAQQLAALLQAYAQYKAAAPAALAAFHQQHFIQDKHAAPPRRVSFLQLTWPRYAAAIVLLLMGAWYFWPTNNVQTFKQANNDTIQVMPGQEGAILTLADGSTIQLDAAGNGIIAHQNGTNLTVNHGQLAYEANGNAPAETMYNTLTTPKGRQFKILLPDGTTAWLNAASSIRYPTQFTGDSRKVDITGEVYFEAATIHKGGRLVPFMVNANNKFEITVLGTHFNVNTYSDEPTMHTTLLEGKVAIAMNRPNGKEQIILQPGEQASLTMQGDIVKNRVIKPADVEKIMAWKNGVFDFNDMKIDEVMRQLKRWYDIDVKYESGVPDIEFVGKMTRDIPLNGLLIALEKSNVHFRLEGRTLIVMH</sequence>
<comment type="caution">
    <text evidence="3">The sequence shown here is derived from an EMBL/GenBank/DDBJ whole genome shotgun (WGS) entry which is preliminary data.</text>
</comment>
<evidence type="ECO:0000259" key="2">
    <source>
        <dbReference type="Pfam" id="PF16344"/>
    </source>
</evidence>
<dbReference type="GO" id="GO:0016989">
    <property type="term" value="F:sigma factor antagonist activity"/>
    <property type="evidence" value="ECO:0007669"/>
    <property type="project" value="TreeGrafter"/>
</dbReference>
<organism evidence="3 4">
    <name type="scientific">Chitinophaga skermanii</name>
    <dbReference type="NCBI Taxonomy" id="331697"/>
    <lineage>
        <taxon>Bacteria</taxon>
        <taxon>Pseudomonadati</taxon>
        <taxon>Bacteroidota</taxon>
        <taxon>Chitinophagia</taxon>
        <taxon>Chitinophagales</taxon>
        <taxon>Chitinophagaceae</taxon>
        <taxon>Chitinophaga</taxon>
    </lineage>
</organism>
<dbReference type="Pfam" id="PF04773">
    <property type="entry name" value="FecR"/>
    <property type="match status" value="1"/>
</dbReference>
<dbReference type="AlphaFoldDB" id="A0A327QYG0"/>
<gene>
    <name evidence="3" type="ORF">LX64_01105</name>
</gene>
<dbReference type="OrthoDB" id="661980at2"/>
<evidence type="ECO:0000313" key="4">
    <source>
        <dbReference type="Proteomes" id="UP000249547"/>
    </source>
</evidence>